<name>A0ABS7PYX5_9ACTN</name>
<evidence type="ECO:0000313" key="13">
    <source>
        <dbReference type="Proteomes" id="UP000778578"/>
    </source>
</evidence>
<dbReference type="InterPro" id="IPR015500">
    <property type="entry name" value="Peptidase_S8_subtilisin-rel"/>
</dbReference>
<evidence type="ECO:0000256" key="2">
    <source>
        <dbReference type="ARBA" id="ARBA00022525"/>
    </source>
</evidence>
<keyword evidence="4" id="KW-0732">Signal</keyword>
<feature type="active site" description="Charge relay system" evidence="7">
    <location>
        <position position="500"/>
    </location>
</feature>
<dbReference type="PANTHER" id="PTHR43399">
    <property type="entry name" value="SUBTILISIN-RELATED"/>
    <property type="match status" value="1"/>
</dbReference>
<evidence type="ECO:0000256" key="4">
    <source>
        <dbReference type="ARBA" id="ARBA00022729"/>
    </source>
</evidence>
<dbReference type="InterPro" id="IPR017296">
    <property type="entry name" value="Peptidase_S8A_SAM-P45"/>
</dbReference>
<dbReference type="Proteomes" id="UP000778578">
    <property type="component" value="Unassembled WGS sequence"/>
</dbReference>
<dbReference type="InterPro" id="IPR046450">
    <property type="entry name" value="PA_dom_sf"/>
</dbReference>
<sequence length="1286" mass="134225">MRLRAATGTDGRTGGATWTAEDDRALPDRRAGRHLVKAHRRRWRVPVTAGALVLALAGPYSARALTPSAIPSEAATPSTQSGADRVPAGDHSVTLITGDIVTTHQVPGTDGMSGGTVSVRGADGRPVESHILTSGDDLYVYPESVLPFVAQGTLDRRLFDITTMIADGYDDAHRAGLPLIVSYTHAAAAHRAAAAPEGATRVRTLDDINGAALTTDRSHAADFWKSVAGTAATGTATTAGARKQAAAPSFGGGISHIWLDGLVHADLADSTKQIGAPQVWAGGDTGQGVNVAVLDTGVDAGHPDLADSIADRQSFVPDENTDDYVGHGTHVASIIAGTGAASGGAEKGVAPGARLDIGKVLGNDGSGQTSWVLAGMQWAAVDQHAKIINMSLGDGVASDGSDPLSQAVDQLSAQTGALFVVAAGNSGAPGTIGSPGAATDALTVGAVDSTDSVADFSSQGPRVDGALKPEITAPGVDILAANSQFDGNGEGAYQTMSGTSMATPHVTGAAALLAAAHPDLTGSQLKDLLASTSLQIPQYDAFQAGSGRLDVAAAAHAGVFATATAFAGQVPDAPAGGVQRPVTYTNTTDAPVTLTLSVDAAHAPAGVFRLSAQQVVVPAHGTAGVTVTIDGSGITADGSYTGQVLAKDSAGNVAAHTAVSLGYVEHKLTMTFKDAQGLPMSGVVELLRSGDDSPQFVVIDDSGTGQMYLPKDVYSVLSFKQIQGVHGPHSMGMALLGDPDVNLDRDTTVTLDVSKVARIDETTPQRSEETYQRLDYTRLMGGQNWRDYMETQTNYDSLWAQPTSHKVTHGDFYLAARWRKEQPALAVSTRTTDFTDVLRQDGITPLPAGRSKLPLVFAGEGATTDYAHLDARGKAVVVRRNGDVNDFAQAANAIAAGAKLMLVVNNTDGRGFRLYNKPFGGSPVALDVGLLSTDEGEKLVRQAQTRGASVTVDSQPVSPYVYDLDLTWHNEIPGHMVVQGGPKNLARVDETFDSPAPETSGGEFRFDWPRYNNWAIGEMMPEPVRGKRTDWVSTGPYNGWSQSAYADGMVFEAGAKTSYRPGSTQSEEWFKPIERPYLNDDYSLPTRTGDHLYIDAPAWGSHDHVGMSQMEDGTGQQQTLYQGTTQLGTGNFTNVSGDAPGSGRLPYRLLVTGQRDLPFTPYSSSTRTEWDFSSAATPDGSAAVLPLVQLDYEIATDTAGRAGRHDSLTVTAAQLPGAVGAGRIGAVTLEVSYDDGTTWRKATADHDGGYRLDAPHAASYVSLRASAVDSAGNAVHQTVIRAFGLR</sequence>
<dbReference type="PROSITE" id="PS00137">
    <property type="entry name" value="SUBTILASE_HIS"/>
    <property type="match status" value="1"/>
</dbReference>
<dbReference type="EMBL" id="JAINZZ010000001">
    <property type="protein sequence ID" value="MBY8876097.1"/>
    <property type="molecule type" value="Genomic_DNA"/>
</dbReference>
<keyword evidence="6 7" id="KW-0720">Serine protease</keyword>
<dbReference type="PROSITE" id="PS00136">
    <property type="entry name" value="SUBTILASE_ASP"/>
    <property type="match status" value="1"/>
</dbReference>
<evidence type="ECO:0000256" key="3">
    <source>
        <dbReference type="ARBA" id="ARBA00022670"/>
    </source>
</evidence>
<evidence type="ECO:0000259" key="10">
    <source>
        <dbReference type="Pfam" id="PF00082"/>
    </source>
</evidence>
<keyword evidence="13" id="KW-1185">Reference proteome</keyword>
<dbReference type="PRINTS" id="PR00723">
    <property type="entry name" value="SUBTILISIN"/>
</dbReference>
<feature type="active site" description="Charge relay system" evidence="7">
    <location>
        <position position="295"/>
    </location>
</feature>
<evidence type="ECO:0000259" key="11">
    <source>
        <dbReference type="Pfam" id="PF02225"/>
    </source>
</evidence>
<feature type="active site" description="Charge relay system" evidence="7">
    <location>
        <position position="327"/>
    </location>
</feature>
<dbReference type="InterPro" id="IPR003137">
    <property type="entry name" value="PA_domain"/>
</dbReference>
<keyword evidence="5 7" id="KW-0378">Hydrolase</keyword>
<evidence type="ECO:0000256" key="8">
    <source>
        <dbReference type="RuleBase" id="RU003355"/>
    </source>
</evidence>
<feature type="domain" description="Peptidase S8/S53" evidence="10">
    <location>
        <begin position="286"/>
        <end position="534"/>
    </location>
</feature>
<dbReference type="PROSITE" id="PS51892">
    <property type="entry name" value="SUBTILASE"/>
    <property type="match status" value="1"/>
</dbReference>
<dbReference type="InterPro" id="IPR023827">
    <property type="entry name" value="Peptidase_S8_Asp-AS"/>
</dbReference>
<keyword evidence="3 7" id="KW-0645">Protease</keyword>
<dbReference type="InterPro" id="IPR000209">
    <property type="entry name" value="Peptidase_S8/S53_dom"/>
</dbReference>
<dbReference type="InterPro" id="IPR022398">
    <property type="entry name" value="Peptidase_S8_His-AS"/>
</dbReference>
<dbReference type="Gene3D" id="3.50.30.30">
    <property type="match status" value="1"/>
</dbReference>
<protein>
    <submittedName>
        <fullName evidence="12">S8 family serine peptidase</fullName>
    </submittedName>
</protein>
<dbReference type="Pfam" id="PF02225">
    <property type="entry name" value="PA"/>
    <property type="match status" value="1"/>
</dbReference>
<dbReference type="InterPro" id="IPR036852">
    <property type="entry name" value="Peptidase_S8/S53_dom_sf"/>
</dbReference>
<dbReference type="Gene3D" id="3.40.50.200">
    <property type="entry name" value="Peptidase S8/S53 domain"/>
    <property type="match status" value="1"/>
</dbReference>
<gene>
    <name evidence="12" type="ORF">K7862_00375</name>
</gene>
<comment type="similarity">
    <text evidence="1 7 8">Belongs to the peptidase S8 family.</text>
</comment>
<evidence type="ECO:0000256" key="6">
    <source>
        <dbReference type="ARBA" id="ARBA00022825"/>
    </source>
</evidence>
<dbReference type="InterPro" id="IPR023828">
    <property type="entry name" value="Peptidase_S8_Ser-AS"/>
</dbReference>
<reference evidence="12 13" key="1">
    <citation type="submission" date="2021-08" db="EMBL/GenBank/DDBJ databases">
        <title>WGS of actinomycetes from Thailand.</title>
        <authorList>
            <person name="Thawai C."/>
        </authorList>
    </citation>
    <scope>NUCLEOTIDE SEQUENCE [LARGE SCALE GENOMIC DNA]</scope>
    <source>
        <strain evidence="12 13">PLK6-54</strain>
    </source>
</reference>
<evidence type="ECO:0000313" key="12">
    <source>
        <dbReference type="EMBL" id="MBY8876097.1"/>
    </source>
</evidence>
<dbReference type="SUPFAM" id="SSF52025">
    <property type="entry name" value="PA domain"/>
    <property type="match status" value="1"/>
</dbReference>
<feature type="region of interest" description="Disordered" evidence="9">
    <location>
        <begin position="1"/>
        <end position="20"/>
    </location>
</feature>
<keyword evidence="2" id="KW-0964">Secreted</keyword>
<organism evidence="12 13">
    <name type="scientific">Actinacidiphila acidipaludis</name>
    <dbReference type="NCBI Taxonomy" id="2873382"/>
    <lineage>
        <taxon>Bacteria</taxon>
        <taxon>Bacillati</taxon>
        <taxon>Actinomycetota</taxon>
        <taxon>Actinomycetes</taxon>
        <taxon>Kitasatosporales</taxon>
        <taxon>Streptomycetaceae</taxon>
        <taxon>Actinacidiphila</taxon>
    </lineage>
</organism>
<feature type="domain" description="PA" evidence="11">
    <location>
        <begin position="853"/>
        <end position="939"/>
    </location>
</feature>
<proteinExistence type="inferred from homology"/>
<dbReference type="PANTHER" id="PTHR43399:SF4">
    <property type="entry name" value="CELL WALL-ASSOCIATED PROTEASE"/>
    <property type="match status" value="1"/>
</dbReference>
<evidence type="ECO:0000256" key="1">
    <source>
        <dbReference type="ARBA" id="ARBA00011073"/>
    </source>
</evidence>
<evidence type="ECO:0000256" key="9">
    <source>
        <dbReference type="SAM" id="MobiDB-lite"/>
    </source>
</evidence>
<dbReference type="PROSITE" id="PS00138">
    <property type="entry name" value="SUBTILASE_SER"/>
    <property type="match status" value="1"/>
</dbReference>
<comment type="caution">
    <text evidence="12">The sequence shown here is derived from an EMBL/GenBank/DDBJ whole genome shotgun (WGS) entry which is preliminary data.</text>
</comment>
<dbReference type="PIRSF" id="PIRSF037852">
    <property type="entry name" value="Subtilisin_rel_SAV5721"/>
    <property type="match status" value="1"/>
</dbReference>
<dbReference type="Pfam" id="PF00082">
    <property type="entry name" value="Peptidase_S8"/>
    <property type="match status" value="1"/>
</dbReference>
<dbReference type="InterPro" id="IPR051048">
    <property type="entry name" value="Peptidase_S8/S53_subtilisin"/>
</dbReference>
<evidence type="ECO:0000256" key="7">
    <source>
        <dbReference type="PROSITE-ProRule" id="PRU01240"/>
    </source>
</evidence>
<accession>A0ABS7PYX5</accession>
<evidence type="ECO:0000256" key="5">
    <source>
        <dbReference type="ARBA" id="ARBA00022801"/>
    </source>
</evidence>
<dbReference type="SUPFAM" id="SSF52743">
    <property type="entry name" value="Subtilisin-like"/>
    <property type="match status" value="1"/>
</dbReference>
<feature type="compositionally biased region" description="Low complexity" evidence="9">
    <location>
        <begin position="1"/>
        <end position="19"/>
    </location>
</feature>